<dbReference type="KEGG" id="tpla:ElP_20940"/>
<proteinExistence type="predicted"/>
<evidence type="ECO:0000313" key="2">
    <source>
        <dbReference type="Proteomes" id="UP000317835"/>
    </source>
</evidence>
<sequence>MDATSGANAADGPPALPLLLWGTPPGLERILRQEGVPFETIVEPHPVVLQRGRFLLFDGRSGISARGLPLGPVQEAIDVDRLRSGWPFDPFDALVDHRAGPSTWQVAGAELTERVSTRDKGAIRRLLLARLREEVSRRGGIWARISAFPYPYRAAFNLRLDLDEPFPDDYRRFAEARRPLDDCSTHFVSTAAYGRDESVLADLRRLDTQSHGHFHVVYRDPVANRRNLERAHALLVDRGFDPVGFAAPEGRWNPGLDAAIEGLGYLYSSDFSLGYDDLPSFPWLGGRWSKVLQVPIHPICEGLFVEAGIGEGGTIASHLVRAVRARIDQGEPAFVYGHPERRLAYFPEVLEALAGEVDRYELTWRATLTDFARWWSWRDRRRWSVSPRGPGRFEVAFEDWGSSYPMTLEVVRGRHVASLPMPGPRGTLRLDGLAFEGPSHRVDLPGPSAVRPPFSLKAAVRSALDWETVTPVEELDEDSLPSMLKKNLRRWRDRRRGSQVGAGGGRATALPR</sequence>
<dbReference type="RefSeq" id="WP_145268945.1">
    <property type="nucleotide sequence ID" value="NZ_CP036426.1"/>
</dbReference>
<name>A0A518H044_9BACT</name>
<dbReference type="EMBL" id="CP036426">
    <property type="protein sequence ID" value="QDV34209.1"/>
    <property type="molecule type" value="Genomic_DNA"/>
</dbReference>
<dbReference type="Gene3D" id="3.20.20.370">
    <property type="entry name" value="Glycoside hydrolase/deacetylase"/>
    <property type="match status" value="1"/>
</dbReference>
<dbReference type="GO" id="GO:0005975">
    <property type="term" value="P:carbohydrate metabolic process"/>
    <property type="evidence" value="ECO:0007669"/>
    <property type="project" value="InterPro"/>
</dbReference>
<organism evidence="1 2">
    <name type="scientific">Tautonia plasticadhaerens</name>
    <dbReference type="NCBI Taxonomy" id="2527974"/>
    <lineage>
        <taxon>Bacteria</taxon>
        <taxon>Pseudomonadati</taxon>
        <taxon>Planctomycetota</taxon>
        <taxon>Planctomycetia</taxon>
        <taxon>Isosphaerales</taxon>
        <taxon>Isosphaeraceae</taxon>
        <taxon>Tautonia</taxon>
    </lineage>
</organism>
<accession>A0A518H044</accession>
<protein>
    <submittedName>
        <fullName evidence="1">Uncharacterized protein</fullName>
    </submittedName>
</protein>
<dbReference type="SUPFAM" id="SSF88713">
    <property type="entry name" value="Glycoside hydrolase/deacetylase"/>
    <property type="match status" value="1"/>
</dbReference>
<dbReference type="InterPro" id="IPR011330">
    <property type="entry name" value="Glyco_hydro/deAcase_b/a-brl"/>
</dbReference>
<keyword evidence="2" id="KW-1185">Reference proteome</keyword>
<dbReference type="AlphaFoldDB" id="A0A518H044"/>
<dbReference type="OrthoDB" id="234107at2"/>
<evidence type="ECO:0000313" key="1">
    <source>
        <dbReference type="EMBL" id="QDV34209.1"/>
    </source>
</evidence>
<gene>
    <name evidence="1" type="ORF">ElP_20940</name>
</gene>
<dbReference type="Proteomes" id="UP000317835">
    <property type="component" value="Chromosome"/>
</dbReference>
<reference evidence="1 2" key="1">
    <citation type="submission" date="2019-02" db="EMBL/GenBank/DDBJ databases">
        <title>Deep-cultivation of Planctomycetes and their phenomic and genomic characterization uncovers novel biology.</title>
        <authorList>
            <person name="Wiegand S."/>
            <person name="Jogler M."/>
            <person name="Boedeker C."/>
            <person name="Pinto D."/>
            <person name="Vollmers J."/>
            <person name="Rivas-Marin E."/>
            <person name="Kohn T."/>
            <person name="Peeters S.H."/>
            <person name="Heuer A."/>
            <person name="Rast P."/>
            <person name="Oberbeckmann S."/>
            <person name="Bunk B."/>
            <person name="Jeske O."/>
            <person name="Meyerdierks A."/>
            <person name="Storesund J.E."/>
            <person name="Kallscheuer N."/>
            <person name="Luecker S."/>
            <person name="Lage O.M."/>
            <person name="Pohl T."/>
            <person name="Merkel B.J."/>
            <person name="Hornburger P."/>
            <person name="Mueller R.-W."/>
            <person name="Bruemmer F."/>
            <person name="Labrenz M."/>
            <person name="Spormann A.M."/>
            <person name="Op den Camp H."/>
            <person name="Overmann J."/>
            <person name="Amann R."/>
            <person name="Jetten M.S.M."/>
            <person name="Mascher T."/>
            <person name="Medema M.H."/>
            <person name="Devos D.P."/>
            <person name="Kaster A.-K."/>
            <person name="Ovreas L."/>
            <person name="Rohde M."/>
            <person name="Galperin M.Y."/>
            <person name="Jogler C."/>
        </authorList>
    </citation>
    <scope>NUCLEOTIDE SEQUENCE [LARGE SCALE GENOMIC DNA]</scope>
    <source>
        <strain evidence="1 2">ElP</strain>
    </source>
</reference>